<evidence type="ECO:0000313" key="5">
    <source>
        <dbReference type="Proteomes" id="UP000321275"/>
    </source>
</evidence>
<feature type="domain" description="Fe/B12 periplasmic-binding" evidence="2">
    <location>
        <begin position="28"/>
        <end position="285"/>
    </location>
</feature>
<sequence>MNRWLVRLALAWLMPISALTTAAQPPSRDLVLGGDLAEIVAELGEAQRLIGRDDTSQFPAAIEALPSVGYLRQLAAEGVLSLRPERLLVADQAGPAEVLAQLEASGVTVIRIATPPRLEAIPAKVRAVADALGQAERGEVLASRLEAEIAELAALPELPPLRAMFLLGHGGATPRVAGRETAAQAMMDAVGVTNAFAEMPGYQPVGGEALIRQAPEVVIATRGGLEAMGGEARLWQLPGLALTPAGQARRLVVFDDQALLGFGPRTPATLLALYERLERLAMGQLPSTEATP</sequence>
<reference evidence="3 5" key="1">
    <citation type="submission" date="2019-07" db="EMBL/GenBank/DDBJ databases">
        <title>Whole genome shotgun sequence of Halomonas pacifica NBRC 102220.</title>
        <authorList>
            <person name="Hosoyama A."/>
            <person name="Uohara A."/>
            <person name="Ohji S."/>
            <person name="Ichikawa N."/>
        </authorList>
    </citation>
    <scope>NUCLEOTIDE SEQUENCE [LARGE SCALE GENOMIC DNA]</scope>
    <source>
        <strain evidence="3 5">NBRC 102220</strain>
    </source>
</reference>
<dbReference type="EMBL" id="JAEDAF010000005">
    <property type="protein sequence ID" value="MBH8579984.1"/>
    <property type="molecule type" value="Genomic_DNA"/>
</dbReference>
<dbReference type="Proteomes" id="UP000321275">
    <property type="component" value="Unassembled WGS sequence"/>
</dbReference>
<dbReference type="EMBL" id="BJUK01000024">
    <property type="protein sequence ID" value="GEK47922.1"/>
    <property type="molecule type" value="Genomic_DNA"/>
</dbReference>
<evidence type="ECO:0000313" key="3">
    <source>
        <dbReference type="EMBL" id="GEK47922.1"/>
    </source>
</evidence>
<organism evidence="3 5">
    <name type="scientific">Bisbaumannia pacifica</name>
    <dbReference type="NCBI Taxonomy" id="77098"/>
    <lineage>
        <taxon>Bacteria</taxon>
        <taxon>Pseudomonadati</taxon>
        <taxon>Pseudomonadota</taxon>
        <taxon>Gammaproteobacteria</taxon>
        <taxon>Oceanospirillales</taxon>
        <taxon>Halomonadaceae</taxon>
        <taxon>Bisbaumannia</taxon>
    </lineage>
</organism>
<proteinExistence type="predicted"/>
<dbReference type="OrthoDB" id="9797736at2"/>
<dbReference type="SUPFAM" id="SSF53807">
    <property type="entry name" value="Helical backbone' metal receptor"/>
    <property type="match status" value="1"/>
</dbReference>
<dbReference type="RefSeq" id="WP_146803262.1">
    <property type="nucleotide sequence ID" value="NZ_BJUK01000024.1"/>
</dbReference>
<dbReference type="Gene3D" id="3.40.50.1980">
    <property type="entry name" value="Nitrogenase molybdenum iron protein domain"/>
    <property type="match status" value="2"/>
</dbReference>
<dbReference type="InterPro" id="IPR050902">
    <property type="entry name" value="ABC_Transporter_SBP"/>
</dbReference>
<keyword evidence="5" id="KW-1185">Reference proteome</keyword>
<evidence type="ECO:0000256" key="1">
    <source>
        <dbReference type="SAM" id="SignalP"/>
    </source>
</evidence>
<feature type="signal peptide" evidence="1">
    <location>
        <begin position="1"/>
        <end position="22"/>
    </location>
</feature>
<dbReference type="AlphaFoldDB" id="A0A510X908"/>
<comment type="caution">
    <text evidence="3">The sequence shown here is derived from an EMBL/GenBank/DDBJ whole genome shotgun (WGS) entry which is preliminary data.</text>
</comment>
<dbReference type="PANTHER" id="PTHR30535">
    <property type="entry name" value="VITAMIN B12-BINDING PROTEIN"/>
    <property type="match status" value="1"/>
</dbReference>
<evidence type="ECO:0000313" key="4">
    <source>
        <dbReference type="EMBL" id="MBH8579984.1"/>
    </source>
</evidence>
<dbReference type="PROSITE" id="PS50983">
    <property type="entry name" value="FE_B12_PBP"/>
    <property type="match status" value="1"/>
</dbReference>
<dbReference type="InterPro" id="IPR002491">
    <property type="entry name" value="ABC_transptr_periplasmic_BD"/>
</dbReference>
<dbReference type="Proteomes" id="UP000651738">
    <property type="component" value="Unassembled WGS sequence"/>
</dbReference>
<protein>
    <submittedName>
        <fullName evidence="4">ABC transporter substrate-binding protein</fullName>
    </submittedName>
    <submittedName>
        <fullName evidence="3">Hemin-binding periplasmic protein HmuT</fullName>
    </submittedName>
</protein>
<evidence type="ECO:0000259" key="2">
    <source>
        <dbReference type="PROSITE" id="PS50983"/>
    </source>
</evidence>
<gene>
    <name evidence="3" type="primary">hmuT</name>
    <name evidence="3" type="ORF">HPA02_22050</name>
    <name evidence="4" type="ORF">I7V36_07725</name>
</gene>
<feature type="chain" id="PRO_5021829176" evidence="1">
    <location>
        <begin position="23"/>
        <end position="292"/>
    </location>
</feature>
<name>A0A510X908_9GAMM</name>
<dbReference type="Pfam" id="PF01497">
    <property type="entry name" value="Peripla_BP_2"/>
    <property type="match status" value="1"/>
</dbReference>
<reference evidence="4 6" key="2">
    <citation type="submission" date="2020-12" db="EMBL/GenBank/DDBJ databases">
        <title>Draft genome sequence of Halomonas pacifica strain CARE-V15.</title>
        <authorList>
            <person name="Vignesh N."/>
            <person name="Thabitha A."/>
            <person name="Saravanan R."/>
            <person name="Manigandan V."/>
        </authorList>
    </citation>
    <scope>NUCLEOTIDE SEQUENCE [LARGE SCALE GENOMIC DNA]</scope>
    <source>
        <strain evidence="4 6">CARE-V15</strain>
    </source>
</reference>
<evidence type="ECO:0000313" key="6">
    <source>
        <dbReference type="Proteomes" id="UP000651738"/>
    </source>
</evidence>
<accession>A0A510X908</accession>
<dbReference type="PANTHER" id="PTHR30535:SF4">
    <property type="entry name" value="HEMIN-BINDING PERIPLASMIC PROTEIN HMUT"/>
    <property type="match status" value="1"/>
</dbReference>
<keyword evidence="1" id="KW-0732">Signal</keyword>